<dbReference type="PIRSF" id="PIRSF004848">
    <property type="entry name" value="YBL036c_PLPDEIII"/>
    <property type="match status" value="1"/>
</dbReference>
<dbReference type="InterPro" id="IPR011078">
    <property type="entry name" value="PyrdxlP_homeostasis"/>
</dbReference>
<feature type="domain" description="Alanine racemase N-terminal" evidence="5">
    <location>
        <begin position="18"/>
        <end position="246"/>
    </location>
</feature>
<evidence type="ECO:0000256" key="4">
    <source>
        <dbReference type="RuleBase" id="RU004514"/>
    </source>
</evidence>
<organism evidence="6 7">
    <name type="scientific">Rhynocoris fuscipes</name>
    <dbReference type="NCBI Taxonomy" id="488301"/>
    <lineage>
        <taxon>Eukaryota</taxon>
        <taxon>Metazoa</taxon>
        <taxon>Ecdysozoa</taxon>
        <taxon>Arthropoda</taxon>
        <taxon>Hexapoda</taxon>
        <taxon>Insecta</taxon>
        <taxon>Pterygota</taxon>
        <taxon>Neoptera</taxon>
        <taxon>Paraneoptera</taxon>
        <taxon>Hemiptera</taxon>
        <taxon>Heteroptera</taxon>
        <taxon>Panheteroptera</taxon>
        <taxon>Cimicomorpha</taxon>
        <taxon>Reduviidae</taxon>
        <taxon>Harpactorinae</taxon>
        <taxon>Harpactorini</taxon>
        <taxon>Rhynocoris</taxon>
    </lineage>
</organism>
<dbReference type="Gene3D" id="3.20.20.10">
    <property type="entry name" value="Alanine racemase"/>
    <property type="match status" value="1"/>
</dbReference>
<dbReference type="SUPFAM" id="SSF51419">
    <property type="entry name" value="PLP-binding barrel"/>
    <property type="match status" value="1"/>
</dbReference>
<dbReference type="InterPro" id="IPR001608">
    <property type="entry name" value="Ala_racemase_N"/>
</dbReference>
<keyword evidence="1 2" id="KW-0663">Pyridoxal phosphate</keyword>
<dbReference type="PANTHER" id="PTHR10146:SF14">
    <property type="entry name" value="PYRIDOXAL PHOSPHATE HOMEOSTASIS PROTEIN"/>
    <property type="match status" value="1"/>
</dbReference>
<accession>A0AAW1CSW7</accession>
<dbReference type="HAMAP" id="MF_02087">
    <property type="entry name" value="PLP_homeostasis"/>
    <property type="match status" value="1"/>
</dbReference>
<protein>
    <recommendedName>
        <fullName evidence="2">Pyridoxal phosphate homeostasis protein</fullName>
        <shortName evidence="2">PLP homeostasis protein</shortName>
    </recommendedName>
</protein>
<comment type="function">
    <text evidence="2">Pyridoxal 5'-phosphate (PLP)-binding protein, which may be involved in intracellular homeostatic regulation of pyridoxal 5'-phosphate (PLP), the active form of vitamin B6.</text>
</comment>
<name>A0AAW1CSW7_9HEMI</name>
<comment type="similarity">
    <text evidence="2 4">Belongs to the pyridoxal phosphate-binding protein YggS/PROSC family.</text>
</comment>
<proteinExistence type="inferred from homology"/>
<dbReference type="InterPro" id="IPR029066">
    <property type="entry name" value="PLP-binding_barrel"/>
</dbReference>
<dbReference type="NCBIfam" id="TIGR00044">
    <property type="entry name" value="YggS family pyridoxal phosphate-dependent enzyme"/>
    <property type="match status" value="1"/>
</dbReference>
<dbReference type="FunFam" id="3.20.20.10:FF:000007">
    <property type="entry name" value="Pyridoxal phosphate homeostasis protein"/>
    <property type="match status" value="1"/>
</dbReference>
<evidence type="ECO:0000256" key="3">
    <source>
        <dbReference type="PIRSR" id="PIRSR004848-1"/>
    </source>
</evidence>
<evidence type="ECO:0000313" key="7">
    <source>
        <dbReference type="Proteomes" id="UP001461498"/>
    </source>
</evidence>
<evidence type="ECO:0000313" key="6">
    <source>
        <dbReference type="EMBL" id="KAK9501556.1"/>
    </source>
</evidence>
<dbReference type="EMBL" id="JAPXFL010000009">
    <property type="protein sequence ID" value="KAK9501556.1"/>
    <property type="molecule type" value="Genomic_DNA"/>
</dbReference>
<dbReference type="Proteomes" id="UP001461498">
    <property type="component" value="Unassembled WGS sequence"/>
</dbReference>
<evidence type="ECO:0000256" key="1">
    <source>
        <dbReference type="ARBA" id="ARBA00022898"/>
    </source>
</evidence>
<gene>
    <name evidence="6" type="ORF">O3M35_012260</name>
</gene>
<dbReference type="PROSITE" id="PS01211">
    <property type="entry name" value="UPF0001"/>
    <property type="match status" value="1"/>
</dbReference>
<evidence type="ECO:0000259" key="5">
    <source>
        <dbReference type="Pfam" id="PF01168"/>
    </source>
</evidence>
<keyword evidence="7" id="KW-1185">Reference proteome</keyword>
<evidence type="ECO:0000256" key="2">
    <source>
        <dbReference type="HAMAP-Rule" id="MF_03225"/>
    </source>
</evidence>
<reference evidence="6 7" key="1">
    <citation type="submission" date="2022-12" db="EMBL/GenBank/DDBJ databases">
        <title>Chromosome-level genome assembly of true bugs.</title>
        <authorList>
            <person name="Ma L."/>
            <person name="Li H."/>
        </authorList>
    </citation>
    <scope>NUCLEOTIDE SEQUENCE [LARGE SCALE GENOMIC DNA]</scope>
    <source>
        <strain evidence="6">Lab_2022b</strain>
    </source>
</reference>
<feature type="modified residue" description="N6-(pyridoxal phosphate)lysine" evidence="2 3">
    <location>
        <position position="37"/>
    </location>
</feature>
<dbReference type="CDD" id="cd06822">
    <property type="entry name" value="PLPDE_III_YBL036c_euk"/>
    <property type="match status" value="1"/>
</dbReference>
<comment type="caution">
    <text evidence="6">The sequence shown here is derived from an EMBL/GenBank/DDBJ whole genome shotgun (WGS) entry which is preliminary data.</text>
</comment>
<dbReference type="PANTHER" id="PTHR10146">
    <property type="entry name" value="PROLINE SYNTHETASE CO-TRANSCRIBED BACTERIAL HOMOLOG PROTEIN"/>
    <property type="match status" value="1"/>
</dbReference>
<comment type="cofactor">
    <cofactor evidence="3">
        <name>pyridoxal 5'-phosphate</name>
        <dbReference type="ChEBI" id="CHEBI:597326"/>
    </cofactor>
</comment>
<dbReference type="AlphaFoldDB" id="A0AAW1CSW7"/>
<dbReference type="Pfam" id="PF01168">
    <property type="entry name" value="Ala_racemase_N"/>
    <property type="match status" value="1"/>
</dbReference>
<sequence>MSEFDIVKNLANVCSRINAVCLKNGFDYKPRLVAVSKTKPKELIISAYESGQRHFGENYIQELTSKSHDPEILEKCKDIKWHFIGSIQRNKVNKLIDVPGLYLVETVDSEKLASALNSAWEKLKKPEPLKVFVQINTSGEEEKSGCPPDSSCDLVGYVINKCPSLKFAGLMTIGLLGYDMSNGPNPDFLLLRKCRDEVCSKFEMNTKDVELSMGMSGDFEHAIFLYIQIELGSTNVRVGTTIFGAREPKKKSESESN</sequence>
<dbReference type="GO" id="GO:0030170">
    <property type="term" value="F:pyridoxal phosphate binding"/>
    <property type="evidence" value="ECO:0007669"/>
    <property type="project" value="UniProtKB-UniRule"/>
</dbReference>